<keyword evidence="6 7" id="KW-0472">Membrane</keyword>
<organism evidence="9 10">
    <name type="scientific">Candidatus Alloenteromonas pullicola</name>
    <dbReference type="NCBI Taxonomy" id="2840784"/>
    <lineage>
        <taxon>Bacteria</taxon>
        <taxon>Bacillati</taxon>
        <taxon>Bacillota</taxon>
        <taxon>Bacillota incertae sedis</taxon>
        <taxon>Candidatus Alloenteromonas</taxon>
    </lineage>
</organism>
<dbReference type="SUPFAM" id="SSF161098">
    <property type="entry name" value="MetI-like"/>
    <property type="match status" value="1"/>
</dbReference>
<feature type="transmembrane region" description="Helical" evidence="7">
    <location>
        <begin position="279"/>
        <end position="303"/>
    </location>
</feature>
<dbReference type="InterPro" id="IPR000515">
    <property type="entry name" value="MetI-like"/>
</dbReference>
<feature type="transmembrane region" description="Helical" evidence="7">
    <location>
        <begin position="94"/>
        <end position="115"/>
    </location>
</feature>
<evidence type="ECO:0000313" key="9">
    <source>
        <dbReference type="EMBL" id="HIU45186.1"/>
    </source>
</evidence>
<feature type="transmembrane region" description="Helical" evidence="7">
    <location>
        <begin position="25"/>
        <end position="50"/>
    </location>
</feature>
<dbReference type="GO" id="GO:0005886">
    <property type="term" value="C:plasma membrane"/>
    <property type="evidence" value="ECO:0007669"/>
    <property type="project" value="UniProtKB-SubCell"/>
</dbReference>
<reference evidence="9" key="2">
    <citation type="journal article" date="2021" name="PeerJ">
        <title>Extensive microbial diversity within the chicken gut microbiome revealed by metagenomics and culture.</title>
        <authorList>
            <person name="Gilroy R."/>
            <person name="Ravi A."/>
            <person name="Getino M."/>
            <person name="Pursley I."/>
            <person name="Horton D.L."/>
            <person name="Alikhan N.F."/>
            <person name="Baker D."/>
            <person name="Gharbi K."/>
            <person name="Hall N."/>
            <person name="Watson M."/>
            <person name="Adriaenssens E.M."/>
            <person name="Foster-Nyarko E."/>
            <person name="Jarju S."/>
            <person name="Secka A."/>
            <person name="Antonio M."/>
            <person name="Oren A."/>
            <person name="Chaudhuri R.R."/>
            <person name="La Ragione R."/>
            <person name="Hildebrand F."/>
            <person name="Pallen M.J."/>
        </authorList>
    </citation>
    <scope>NUCLEOTIDE SEQUENCE</scope>
    <source>
        <strain evidence="9">ChiGjej1B1-22543</strain>
    </source>
</reference>
<evidence type="ECO:0000256" key="6">
    <source>
        <dbReference type="ARBA" id="ARBA00023136"/>
    </source>
</evidence>
<feature type="transmembrane region" description="Helical" evidence="7">
    <location>
        <begin position="127"/>
        <end position="148"/>
    </location>
</feature>
<feature type="transmembrane region" description="Helical" evidence="7">
    <location>
        <begin position="230"/>
        <end position="252"/>
    </location>
</feature>
<dbReference type="CDD" id="cd06261">
    <property type="entry name" value="TM_PBP2"/>
    <property type="match status" value="1"/>
</dbReference>
<dbReference type="PANTHER" id="PTHR43227">
    <property type="entry name" value="BLL4140 PROTEIN"/>
    <property type="match status" value="1"/>
</dbReference>
<evidence type="ECO:0000256" key="1">
    <source>
        <dbReference type="ARBA" id="ARBA00004651"/>
    </source>
</evidence>
<dbReference type="Gene3D" id="1.10.3720.10">
    <property type="entry name" value="MetI-like"/>
    <property type="match status" value="1"/>
</dbReference>
<gene>
    <name evidence="9" type="ORF">IAC52_02685</name>
</gene>
<keyword evidence="4 7" id="KW-0812">Transmembrane</keyword>
<dbReference type="EMBL" id="DVMV01000018">
    <property type="protein sequence ID" value="HIU45186.1"/>
    <property type="molecule type" value="Genomic_DNA"/>
</dbReference>
<accession>A0A9D1S2Z1</accession>
<keyword evidence="3" id="KW-1003">Cell membrane</keyword>
<sequence length="324" mass="35683">MDRETSLIEYASGVSRRRRLLQDGWSVVAFLGPFALCFALFFIFPLALGIGMSMSGFDGKGMFPSSFVGFDNFAAVFTNPVLRADFWGAVGTTIKFALVIVPLSILIPLGLALLINMKPPLYKFFRACIYLPGIFPLTATGLILLKMFDYQSGWINSFFGLSVDWFASPTTAWFMIGLFCLWCGIGGNFIILCAGLQNVPKSLYEAAGADGAGPWRRFLHVTLPGIKDQLFLCLFTTFTGYMNLYGQVYILASNTPDQDAMKSAVYRIQDMLLGSSKGYGYAAAMGICLGVIIIGISIVQFVCTKERKGGNRHASGYMAWKERR</sequence>
<evidence type="ECO:0000256" key="5">
    <source>
        <dbReference type="ARBA" id="ARBA00022989"/>
    </source>
</evidence>
<dbReference type="InterPro" id="IPR050809">
    <property type="entry name" value="UgpAE/MalFG_permease"/>
</dbReference>
<dbReference type="PANTHER" id="PTHR43227:SF11">
    <property type="entry name" value="BLL4140 PROTEIN"/>
    <property type="match status" value="1"/>
</dbReference>
<dbReference type="AlphaFoldDB" id="A0A9D1S2Z1"/>
<dbReference type="GO" id="GO:0055085">
    <property type="term" value="P:transmembrane transport"/>
    <property type="evidence" value="ECO:0007669"/>
    <property type="project" value="InterPro"/>
</dbReference>
<dbReference type="Proteomes" id="UP000824070">
    <property type="component" value="Unassembled WGS sequence"/>
</dbReference>
<reference evidence="9" key="1">
    <citation type="submission" date="2020-10" db="EMBL/GenBank/DDBJ databases">
        <authorList>
            <person name="Gilroy R."/>
        </authorList>
    </citation>
    <scope>NUCLEOTIDE SEQUENCE</scope>
    <source>
        <strain evidence="9">ChiGjej1B1-22543</strain>
    </source>
</reference>
<comment type="caution">
    <text evidence="9">The sequence shown here is derived from an EMBL/GenBank/DDBJ whole genome shotgun (WGS) entry which is preliminary data.</text>
</comment>
<keyword evidence="5 7" id="KW-1133">Transmembrane helix</keyword>
<feature type="transmembrane region" description="Helical" evidence="7">
    <location>
        <begin position="172"/>
        <end position="196"/>
    </location>
</feature>
<dbReference type="PROSITE" id="PS50928">
    <property type="entry name" value="ABC_TM1"/>
    <property type="match status" value="1"/>
</dbReference>
<protein>
    <submittedName>
        <fullName evidence="9">Sugar ABC transporter permease</fullName>
    </submittedName>
</protein>
<proteinExistence type="inferred from homology"/>
<feature type="domain" description="ABC transmembrane type-1" evidence="8">
    <location>
        <begin position="90"/>
        <end position="300"/>
    </location>
</feature>
<evidence type="ECO:0000256" key="3">
    <source>
        <dbReference type="ARBA" id="ARBA00022475"/>
    </source>
</evidence>
<evidence type="ECO:0000256" key="7">
    <source>
        <dbReference type="RuleBase" id="RU363032"/>
    </source>
</evidence>
<evidence type="ECO:0000256" key="4">
    <source>
        <dbReference type="ARBA" id="ARBA00022692"/>
    </source>
</evidence>
<dbReference type="Pfam" id="PF00528">
    <property type="entry name" value="BPD_transp_1"/>
    <property type="match status" value="1"/>
</dbReference>
<dbReference type="InterPro" id="IPR035906">
    <property type="entry name" value="MetI-like_sf"/>
</dbReference>
<evidence type="ECO:0000256" key="2">
    <source>
        <dbReference type="ARBA" id="ARBA00022448"/>
    </source>
</evidence>
<comment type="subcellular location">
    <subcellularLocation>
        <location evidence="1 7">Cell membrane</location>
        <topology evidence="1 7">Multi-pass membrane protein</topology>
    </subcellularLocation>
</comment>
<evidence type="ECO:0000259" key="8">
    <source>
        <dbReference type="PROSITE" id="PS50928"/>
    </source>
</evidence>
<keyword evidence="2 7" id="KW-0813">Transport</keyword>
<evidence type="ECO:0000313" key="10">
    <source>
        <dbReference type="Proteomes" id="UP000824070"/>
    </source>
</evidence>
<comment type="similarity">
    <text evidence="7">Belongs to the binding-protein-dependent transport system permease family.</text>
</comment>
<name>A0A9D1S2Z1_9FIRM</name>